<protein>
    <recommendedName>
        <fullName evidence="4">Cys-rich protein</fullName>
    </recommendedName>
</protein>
<accession>A0A2M9ZCJ4</accession>
<feature type="chain" id="PRO_5014916178" description="Cys-rich protein" evidence="1">
    <location>
        <begin position="21"/>
        <end position="128"/>
    </location>
</feature>
<dbReference type="InterPro" id="IPR039728">
    <property type="entry name" value="GLG1"/>
</dbReference>
<gene>
    <name evidence="2" type="ORF">CH371_09860</name>
</gene>
<dbReference type="Proteomes" id="UP000231912">
    <property type="component" value="Unassembled WGS sequence"/>
</dbReference>
<dbReference type="EMBL" id="NPDT01000003">
    <property type="protein sequence ID" value="PJZ66082.1"/>
    <property type="molecule type" value="Genomic_DNA"/>
</dbReference>
<dbReference type="RefSeq" id="WP_100758952.1">
    <property type="nucleotide sequence ID" value="NZ_NPDT01000003.1"/>
</dbReference>
<organism evidence="2 3">
    <name type="scientific">Leptospira wolffii</name>
    <dbReference type="NCBI Taxonomy" id="409998"/>
    <lineage>
        <taxon>Bacteria</taxon>
        <taxon>Pseudomonadati</taxon>
        <taxon>Spirochaetota</taxon>
        <taxon>Spirochaetia</taxon>
        <taxon>Leptospirales</taxon>
        <taxon>Leptospiraceae</taxon>
        <taxon>Leptospira</taxon>
    </lineage>
</organism>
<dbReference type="PANTHER" id="PTHR11884:SF1">
    <property type="entry name" value="GOLGI APPARATUS PROTEIN 1"/>
    <property type="match status" value="1"/>
</dbReference>
<dbReference type="Pfam" id="PF00839">
    <property type="entry name" value="Cys_rich_FGFR"/>
    <property type="match status" value="1"/>
</dbReference>
<evidence type="ECO:0000313" key="3">
    <source>
        <dbReference type="Proteomes" id="UP000231912"/>
    </source>
</evidence>
<evidence type="ECO:0008006" key="4">
    <source>
        <dbReference type="Google" id="ProtNLM"/>
    </source>
</evidence>
<dbReference type="GO" id="GO:0016020">
    <property type="term" value="C:membrane"/>
    <property type="evidence" value="ECO:0007669"/>
    <property type="project" value="InterPro"/>
</dbReference>
<feature type="signal peptide" evidence="1">
    <location>
        <begin position="1"/>
        <end position="20"/>
    </location>
</feature>
<name>A0A2M9ZCJ4_9LEPT</name>
<dbReference type="InterPro" id="IPR001893">
    <property type="entry name" value="Cys-rich_GLG1_repeat"/>
</dbReference>
<comment type="caution">
    <text evidence="2">The sequence shown here is derived from an EMBL/GenBank/DDBJ whole genome shotgun (WGS) entry which is preliminary data.</text>
</comment>
<dbReference type="PANTHER" id="PTHR11884">
    <property type="entry name" value="SELECTIN LIGAND RELATED"/>
    <property type="match status" value="1"/>
</dbReference>
<proteinExistence type="predicted"/>
<sequence length="128" mass="14609">MKQLTAYLCLFFWISFSVYAHEEGAPHAHKDSCKQDVEKFCKTVPKGETINCLKDKEDSLGEECKALIGEIRELAKQRLEACKEDRDKFCSDKGKNVIRCLSENSDYLSKRCKDLLPKKSDPSKSKAL</sequence>
<dbReference type="AlphaFoldDB" id="A0A2M9ZCJ4"/>
<reference evidence="2 3" key="1">
    <citation type="submission" date="2017-07" db="EMBL/GenBank/DDBJ databases">
        <title>Leptospira spp. isolated from tropical soils.</title>
        <authorList>
            <person name="Thibeaux R."/>
            <person name="Iraola G."/>
            <person name="Ferres I."/>
            <person name="Bierque E."/>
            <person name="Girault D."/>
            <person name="Soupe-Gilbert M.-E."/>
            <person name="Picardeau M."/>
            <person name="Goarant C."/>
        </authorList>
    </citation>
    <scope>NUCLEOTIDE SEQUENCE [LARGE SCALE GENOMIC DNA]</scope>
    <source>
        <strain evidence="2 3">FH2-C-A2</strain>
    </source>
</reference>
<evidence type="ECO:0000256" key="1">
    <source>
        <dbReference type="SAM" id="SignalP"/>
    </source>
</evidence>
<evidence type="ECO:0000313" key="2">
    <source>
        <dbReference type="EMBL" id="PJZ66082.1"/>
    </source>
</evidence>
<keyword evidence="1" id="KW-0732">Signal</keyword>